<protein>
    <submittedName>
        <fullName evidence="11">Nanos</fullName>
    </submittedName>
</protein>
<dbReference type="GO" id="GO:0003723">
    <property type="term" value="F:RNA binding"/>
    <property type="evidence" value="ECO:0007669"/>
    <property type="project" value="UniProtKB-UniRule"/>
</dbReference>
<dbReference type="Pfam" id="PF05741">
    <property type="entry name" value="zf-nanos"/>
    <property type="match status" value="1"/>
</dbReference>
<reference evidence="11 12" key="1">
    <citation type="submission" date="2023-11" db="EMBL/GenBank/DDBJ databases">
        <title>Halocaridina rubra genome assembly.</title>
        <authorList>
            <person name="Smith C."/>
        </authorList>
    </citation>
    <scope>NUCLEOTIDE SEQUENCE [LARGE SCALE GENOMIC DNA]</scope>
    <source>
        <strain evidence="11">EP-1</strain>
        <tissue evidence="11">Whole</tissue>
    </source>
</reference>
<evidence type="ECO:0000256" key="8">
    <source>
        <dbReference type="PROSITE-ProRule" id="PRU00855"/>
    </source>
</evidence>
<comment type="caution">
    <text evidence="11">The sequence shown here is derived from an EMBL/GenBank/DDBJ whole genome shotgun (WGS) entry which is preliminary data.</text>
</comment>
<comment type="similarity">
    <text evidence="8">Belongs to the nanos family.</text>
</comment>
<keyword evidence="5" id="KW-0862">Zinc</keyword>
<evidence type="ECO:0000259" key="10">
    <source>
        <dbReference type="PROSITE" id="PS51522"/>
    </source>
</evidence>
<keyword evidence="12" id="KW-1185">Reference proteome</keyword>
<dbReference type="InterPro" id="IPR038129">
    <property type="entry name" value="Nanos_sf"/>
</dbReference>
<keyword evidence="4 8" id="KW-0863">Zinc-finger</keyword>
<comment type="subcellular location">
    <subcellularLocation>
        <location evidence="1">Cytoplasm</location>
    </subcellularLocation>
</comment>
<gene>
    <name evidence="11" type="primary">NANOS2_2</name>
    <name evidence="11" type="ORF">SK128_024508</name>
</gene>
<feature type="compositionally biased region" description="Basic and acidic residues" evidence="9">
    <location>
        <begin position="1"/>
        <end position="10"/>
    </location>
</feature>
<evidence type="ECO:0000256" key="2">
    <source>
        <dbReference type="ARBA" id="ARBA00022490"/>
    </source>
</evidence>
<feature type="domain" description="Nanos-type" evidence="10">
    <location>
        <begin position="315"/>
        <end position="369"/>
    </location>
</feature>
<evidence type="ECO:0000256" key="7">
    <source>
        <dbReference type="ARBA" id="ARBA00022884"/>
    </source>
</evidence>
<dbReference type="InterPro" id="IPR008705">
    <property type="entry name" value="Nanos/Xcar2"/>
</dbReference>
<name>A0AAN8ZXC4_HALRR</name>
<evidence type="ECO:0000313" key="12">
    <source>
        <dbReference type="Proteomes" id="UP001381693"/>
    </source>
</evidence>
<evidence type="ECO:0000256" key="4">
    <source>
        <dbReference type="ARBA" id="ARBA00022771"/>
    </source>
</evidence>
<feature type="region of interest" description="Disordered" evidence="9">
    <location>
        <begin position="1"/>
        <end position="34"/>
    </location>
</feature>
<proteinExistence type="inferred from homology"/>
<dbReference type="GO" id="GO:0006417">
    <property type="term" value="P:regulation of translation"/>
    <property type="evidence" value="ECO:0007669"/>
    <property type="project" value="UniProtKB-UniRule"/>
</dbReference>
<evidence type="ECO:0000256" key="3">
    <source>
        <dbReference type="ARBA" id="ARBA00022723"/>
    </source>
</evidence>
<evidence type="ECO:0000313" key="11">
    <source>
        <dbReference type="EMBL" id="KAK7066864.1"/>
    </source>
</evidence>
<evidence type="ECO:0000256" key="1">
    <source>
        <dbReference type="ARBA" id="ARBA00004496"/>
    </source>
</evidence>
<feature type="compositionally biased region" description="Polar residues" evidence="9">
    <location>
        <begin position="19"/>
        <end position="29"/>
    </location>
</feature>
<accession>A0AAN8ZXC4</accession>
<dbReference type="PROSITE" id="PS51522">
    <property type="entry name" value="ZF_NANOS"/>
    <property type="match status" value="1"/>
</dbReference>
<evidence type="ECO:0000256" key="5">
    <source>
        <dbReference type="ARBA" id="ARBA00022833"/>
    </source>
</evidence>
<keyword evidence="3" id="KW-0479">Metal-binding</keyword>
<keyword evidence="2" id="KW-0963">Cytoplasm</keyword>
<keyword evidence="7 8" id="KW-0694">RNA-binding</keyword>
<evidence type="ECO:0000256" key="9">
    <source>
        <dbReference type="SAM" id="MobiDB-lite"/>
    </source>
</evidence>
<sequence>MESFMRRHSGEAQQLKVPTPSQRSPVVSNEESKMDIPSISKDTYSFYGKEGLSVQQNQEAQPLTVLGEHLDSLAVDDNTYSHGDSRNTHIASMCAASVSDVRNNSFENSCTYKVYKFLNISHDGSDHSSEIQLHPPSYYCAPVPQIYSLPEERGSQPSNISTPIACEGNNCYEQASHLEKYWSKFYDMNITSPGVPSPILRTKSSNLDSEESLRHGPLKGKQVETREPLVFPTTPPPMHVSNEDTPLPWSPIEDQNLLSFESHYLNPRATRQSRPKTDLVALMKELASTYGGRDSDDSQNANSMTDEITNRRNEYCVFCKKNDYHATFFRSHTLKDSRGLCQCPVLRMYVCPLCKATGDYAHTLKYCPCNSITKGDPINAGLPPGKVTNWRVMAMALASRRK</sequence>
<organism evidence="11 12">
    <name type="scientific">Halocaridina rubra</name>
    <name type="common">Hawaiian red shrimp</name>
    <dbReference type="NCBI Taxonomy" id="373956"/>
    <lineage>
        <taxon>Eukaryota</taxon>
        <taxon>Metazoa</taxon>
        <taxon>Ecdysozoa</taxon>
        <taxon>Arthropoda</taxon>
        <taxon>Crustacea</taxon>
        <taxon>Multicrustacea</taxon>
        <taxon>Malacostraca</taxon>
        <taxon>Eumalacostraca</taxon>
        <taxon>Eucarida</taxon>
        <taxon>Decapoda</taxon>
        <taxon>Pleocyemata</taxon>
        <taxon>Caridea</taxon>
        <taxon>Atyoidea</taxon>
        <taxon>Atyidae</taxon>
        <taxon>Halocaridina</taxon>
    </lineage>
</organism>
<dbReference type="GO" id="GO:0008270">
    <property type="term" value="F:zinc ion binding"/>
    <property type="evidence" value="ECO:0007669"/>
    <property type="project" value="UniProtKB-KW"/>
</dbReference>
<dbReference type="AlphaFoldDB" id="A0AAN8ZXC4"/>
<dbReference type="Gene3D" id="4.10.60.30">
    <property type="entry name" value="Nanos, RNA-binding domain"/>
    <property type="match status" value="1"/>
</dbReference>
<dbReference type="GO" id="GO:0005737">
    <property type="term" value="C:cytoplasm"/>
    <property type="evidence" value="ECO:0007669"/>
    <property type="project" value="UniProtKB-SubCell"/>
</dbReference>
<keyword evidence="6 8" id="KW-0810">Translation regulation</keyword>
<dbReference type="PANTHER" id="PTHR12887">
    <property type="entry name" value="NANOS PROTEIN"/>
    <property type="match status" value="1"/>
</dbReference>
<dbReference type="InterPro" id="IPR024161">
    <property type="entry name" value="Znf_nanos-typ"/>
</dbReference>
<evidence type="ECO:0000256" key="6">
    <source>
        <dbReference type="ARBA" id="ARBA00022845"/>
    </source>
</evidence>
<dbReference type="EMBL" id="JAXCGZ010018993">
    <property type="protein sequence ID" value="KAK7066864.1"/>
    <property type="molecule type" value="Genomic_DNA"/>
</dbReference>
<dbReference type="Proteomes" id="UP001381693">
    <property type="component" value="Unassembled WGS sequence"/>
</dbReference>